<proteinExistence type="predicted"/>
<sequence length="212" mass="22939">MTRESGMTGTRSMHPNRIVAGGWIAITLLFVMTLRAWPSSMSDDERPFYVSNMAWSLGTLGVVVLLGTLATVVVKDPATWHDDGAPEDRAQRIALALTLGAWLFGGLFTLNQYLFGVPFNLFADIPGEVCGGSEGAGTFGCLHRVGPVLHVLGVVFALLATPIAGILLWVASRSRLCARVSPIIIFGLYLLALRFWLPHEGWGVPNRPRLGP</sequence>
<feature type="transmembrane region" description="Helical" evidence="1">
    <location>
        <begin position="176"/>
        <end position="197"/>
    </location>
</feature>
<dbReference type="EMBL" id="BAAATD010000003">
    <property type="protein sequence ID" value="GAA2590430.1"/>
    <property type="molecule type" value="Genomic_DNA"/>
</dbReference>
<gene>
    <name evidence="2" type="ORF">GCM10010411_24170</name>
</gene>
<evidence type="ECO:0000256" key="1">
    <source>
        <dbReference type="SAM" id="Phobius"/>
    </source>
</evidence>
<organism evidence="2 3">
    <name type="scientific">Actinomadura fulvescens</name>
    <dbReference type="NCBI Taxonomy" id="46160"/>
    <lineage>
        <taxon>Bacteria</taxon>
        <taxon>Bacillati</taxon>
        <taxon>Actinomycetota</taxon>
        <taxon>Actinomycetes</taxon>
        <taxon>Streptosporangiales</taxon>
        <taxon>Thermomonosporaceae</taxon>
        <taxon>Actinomadura</taxon>
    </lineage>
</organism>
<feature type="transmembrane region" description="Helical" evidence="1">
    <location>
        <begin position="148"/>
        <end position="169"/>
    </location>
</feature>
<comment type="caution">
    <text evidence="2">The sequence shown here is derived from an EMBL/GenBank/DDBJ whole genome shotgun (WGS) entry which is preliminary data.</text>
</comment>
<accession>A0ABP6BZ03</accession>
<evidence type="ECO:0000313" key="3">
    <source>
        <dbReference type="Proteomes" id="UP001501509"/>
    </source>
</evidence>
<keyword evidence="1" id="KW-0812">Transmembrane</keyword>
<feature type="transmembrane region" description="Helical" evidence="1">
    <location>
        <begin position="53"/>
        <end position="74"/>
    </location>
</feature>
<keyword evidence="3" id="KW-1185">Reference proteome</keyword>
<feature type="transmembrane region" description="Helical" evidence="1">
    <location>
        <begin position="94"/>
        <end position="115"/>
    </location>
</feature>
<dbReference type="RefSeq" id="WP_344540492.1">
    <property type="nucleotide sequence ID" value="NZ_BAAATD010000003.1"/>
</dbReference>
<feature type="transmembrane region" description="Helical" evidence="1">
    <location>
        <begin position="20"/>
        <end position="38"/>
    </location>
</feature>
<keyword evidence="1" id="KW-1133">Transmembrane helix</keyword>
<evidence type="ECO:0008006" key="4">
    <source>
        <dbReference type="Google" id="ProtNLM"/>
    </source>
</evidence>
<reference evidence="3" key="1">
    <citation type="journal article" date="2019" name="Int. J. Syst. Evol. Microbiol.">
        <title>The Global Catalogue of Microorganisms (GCM) 10K type strain sequencing project: providing services to taxonomists for standard genome sequencing and annotation.</title>
        <authorList>
            <consortium name="The Broad Institute Genomics Platform"/>
            <consortium name="The Broad Institute Genome Sequencing Center for Infectious Disease"/>
            <person name="Wu L."/>
            <person name="Ma J."/>
        </authorList>
    </citation>
    <scope>NUCLEOTIDE SEQUENCE [LARGE SCALE GENOMIC DNA]</scope>
    <source>
        <strain evidence="3">JCM 6833</strain>
    </source>
</reference>
<keyword evidence="1" id="KW-0472">Membrane</keyword>
<name>A0ABP6BZ03_9ACTN</name>
<dbReference type="Proteomes" id="UP001501509">
    <property type="component" value="Unassembled WGS sequence"/>
</dbReference>
<evidence type="ECO:0000313" key="2">
    <source>
        <dbReference type="EMBL" id="GAA2590430.1"/>
    </source>
</evidence>
<protein>
    <recommendedName>
        <fullName evidence="4">DUF998 domain-containing protein</fullName>
    </recommendedName>
</protein>